<keyword evidence="2" id="KW-1133">Transmembrane helix</keyword>
<dbReference type="RefSeq" id="XP_024721306.1">
    <property type="nucleotide sequence ID" value="XM_024865634.1"/>
</dbReference>
<keyword evidence="2" id="KW-0812">Transmembrane</keyword>
<evidence type="ECO:0000256" key="1">
    <source>
        <dbReference type="SAM" id="MobiDB-lite"/>
    </source>
</evidence>
<protein>
    <submittedName>
        <fullName evidence="3">Uncharacterized protein</fullName>
    </submittedName>
</protein>
<keyword evidence="2" id="KW-0472">Membrane</keyword>
<name>A0A2T3B320_AMORE</name>
<dbReference type="InParanoid" id="A0A2T3B320"/>
<dbReference type="GeneID" id="36573715"/>
<accession>A0A2T3B320</accession>
<feature type="transmembrane region" description="Helical" evidence="2">
    <location>
        <begin position="21"/>
        <end position="39"/>
    </location>
</feature>
<gene>
    <name evidence="3" type="ORF">M430DRAFT_275001</name>
</gene>
<proteinExistence type="predicted"/>
<keyword evidence="4" id="KW-1185">Reference proteome</keyword>
<evidence type="ECO:0000313" key="4">
    <source>
        <dbReference type="Proteomes" id="UP000241818"/>
    </source>
</evidence>
<feature type="transmembrane region" description="Helical" evidence="2">
    <location>
        <begin position="51"/>
        <end position="69"/>
    </location>
</feature>
<sequence length="124" mass="13894">MASLYDPSNLYIFHIISTPKSPLDAFLFLFSIIIIYQILSSLGPNPIREKSWPFLFLLIPLLVFFGRPLQIFSPITYSKEVASSYEGCVEDPLSTLPVVQGDSEGRHLEEERKKETGGGNKSKG</sequence>
<feature type="compositionally biased region" description="Basic and acidic residues" evidence="1">
    <location>
        <begin position="103"/>
        <end position="116"/>
    </location>
</feature>
<evidence type="ECO:0000256" key="2">
    <source>
        <dbReference type="SAM" id="Phobius"/>
    </source>
</evidence>
<dbReference type="Proteomes" id="UP000241818">
    <property type="component" value="Unassembled WGS sequence"/>
</dbReference>
<reference evidence="3 4" key="1">
    <citation type="journal article" date="2018" name="New Phytol.">
        <title>Comparative genomics and transcriptomics depict ericoid mycorrhizal fungi as versatile saprotrophs and plant mutualists.</title>
        <authorList>
            <person name="Martino E."/>
            <person name="Morin E."/>
            <person name="Grelet G.A."/>
            <person name="Kuo A."/>
            <person name="Kohler A."/>
            <person name="Daghino S."/>
            <person name="Barry K.W."/>
            <person name="Cichocki N."/>
            <person name="Clum A."/>
            <person name="Dockter R.B."/>
            <person name="Hainaut M."/>
            <person name="Kuo R.C."/>
            <person name="LaButti K."/>
            <person name="Lindahl B.D."/>
            <person name="Lindquist E.A."/>
            <person name="Lipzen A."/>
            <person name="Khouja H.R."/>
            <person name="Magnuson J."/>
            <person name="Murat C."/>
            <person name="Ohm R.A."/>
            <person name="Singer S.W."/>
            <person name="Spatafora J.W."/>
            <person name="Wang M."/>
            <person name="Veneault-Fourrey C."/>
            <person name="Henrissat B."/>
            <person name="Grigoriev I.V."/>
            <person name="Martin F.M."/>
            <person name="Perotto S."/>
        </authorList>
    </citation>
    <scope>NUCLEOTIDE SEQUENCE [LARGE SCALE GENOMIC DNA]</scope>
    <source>
        <strain evidence="3 4">ATCC 22711</strain>
    </source>
</reference>
<dbReference type="EMBL" id="KZ679010">
    <property type="protein sequence ID" value="PSS20036.1"/>
    <property type="molecule type" value="Genomic_DNA"/>
</dbReference>
<evidence type="ECO:0000313" key="3">
    <source>
        <dbReference type="EMBL" id="PSS20036.1"/>
    </source>
</evidence>
<organism evidence="3 4">
    <name type="scientific">Amorphotheca resinae ATCC 22711</name>
    <dbReference type="NCBI Taxonomy" id="857342"/>
    <lineage>
        <taxon>Eukaryota</taxon>
        <taxon>Fungi</taxon>
        <taxon>Dikarya</taxon>
        <taxon>Ascomycota</taxon>
        <taxon>Pezizomycotina</taxon>
        <taxon>Leotiomycetes</taxon>
        <taxon>Helotiales</taxon>
        <taxon>Amorphothecaceae</taxon>
        <taxon>Amorphotheca</taxon>
    </lineage>
</organism>
<feature type="region of interest" description="Disordered" evidence="1">
    <location>
        <begin position="95"/>
        <end position="124"/>
    </location>
</feature>
<dbReference type="AlphaFoldDB" id="A0A2T3B320"/>